<feature type="binding site" evidence="7">
    <location>
        <position position="143"/>
    </location>
    <ligand>
        <name>substrate</name>
    </ligand>
</feature>
<name>A0A0K1P8W1_9BACT</name>
<dbReference type="GO" id="GO:0043527">
    <property type="term" value="C:tRNA methyltransferase complex"/>
    <property type="evidence" value="ECO:0007669"/>
    <property type="project" value="TreeGrafter"/>
</dbReference>
<proteinExistence type="inferred from homology"/>
<keyword evidence="3 7" id="KW-0489">Methyltransferase</keyword>
<evidence type="ECO:0000256" key="5">
    <source>
        <dbReference type="ARBA" id="ARBA00022691"/>
    </source>
</evidence>
<evidence type="ECO:0000256" key="3">
    <source>
        <dbReference type="ARBA" id="ARBA00022603"/>
    </source>
</evidence>
<comment type="function">
    <text evidence="2 7">Catalyzes the formation of N(7)-methylguanine at position 46 (m7G46) in tRNA.</text>
</comment>
<dbReference type="EMBL" id="CP012332">
    <property type="protein sequence ID" value="AKU89968.1"/>
    <property type="molecule type" value="Genomic_DNA"/>
</dbReference>
<dbReference type="InterPro" id="IPR055361">
    <property type="entry name" value="tRNA_methyltr_TrmB_bact"/>
</dbReference>
<evidence type="ECO:0000256" key="4">
    <source>
        <dbReference type="ARBA" id="ARBA00022679"/>
    </source>
</evidence>
<keyword evidence="4 7" id="KW-0808">Transferase</keyword>
<evidence type="ECO:0000256" key="8">
    <source>
        <dbReference type="SAM" id="MobiDB-lite"/>
    </source>
</evidence>
<dbReference type="CDD" id="cd02440">
    <property type="entry name" value="AdoMet_MTases"/>
    <property type="match status" value="1"/>
</dbReference>
<evidence type="ECO:0000256" key="2">
    <source>
        <dbReference type="ARBA" id="ARBA00003015"/>
    </source>
</evidence>
<dbReference type="Gene3D" id="3.40.50.150">
    <property type="entry name" value="Vaccinia Virus protein VP39"/>
    <property type="match status" value="1"/>
</dbReference>
<keyword evidence="10" id="KW-1185">Reference proteome</keyword>
<evidence type="ECO:0000256" key="7">
    <source>
        <dbReference type="HAMAP-Rule" id="MF_01057"/>
    </source>
</evidence>
<dbReference type="RefSeq" id="WP_082342548.1">
    <property type="nucleotide sequence ID" value="NZ_CP012332.1"/>
</dbReference>
<evidence type="ECO:0000313" key="9">
    <source>
        <dbReference type="EMBL" id="AKU89968.1"/>
    </source>
</evidence>
<evidence type="ECO:0000256" key="1">
    <source>
        <dbReference type="ARBA" id="ARBA00000142"/>
    </source>
</evidence>
<sequence>METRRAPSGPIDYAGRVDWRQIFGRQAPLEVEIGSGMGGFALGQAEAHPEIDLVAIEVRKKLARETAEKARSRGLRNLYVLDTDAKVILPRMFAPRSIDVIHIQFPDPWWKAKHHDRRLVEDRFGILLYSLLRPGGLLEVRTDVEGRGVEMDEALEAVGFVNRFGAGQLAPYDPTEVPSSRERGYLERNEPIYRYKFTRTEGPPHHAAAPLAPTTVGTAQRRR</sequence>
<keyword evidence="5 7" id="KW-0949">S-adenosyl-L-methionine</keyword>
<comment type="similarity">
    <text evidence="7">Belongs to the class I-like SAM-binding methyltransferase superfamily. TrmB family.</text>
</comment>
<dbReference type="InterPro" id="IPR003358">
    <property type="entry name" value="tRNA_(Gua-N-7)_MeTrfase_Trmb"/>
</dbReference>
<dbReference type="HAMAP" id="MF_01057">
    <property type="entry name" value="tRNA_methyltr_TrmB"/>
    <property type="match status" value="1"/>
</dbReference>
<feature type="binding site" evidence="7">
    <location>
        <position position="107"/>
    </location>
    <ligand>
        <name>S-adenosyl-L-methionine</name>
        <dbReference type="ChEBI" id="CHEBI:59789"/>
    </ligand>
</feature>
<feature type="region of interest" description="Disordered" evidence="8">
    <location>
        <begin position="198"/>
        <end position="223"/>
    </location>
</feature>
<dbReference type="EC" id="2.1.1.33" evidence="7"/>
<comment type="pathway">
    <text evidence="7">tRNA modification; N(7)-methylguanine-tRNA biosynthesis.</text>
</comment>
<dbReference type="SUPFAM" id="SSF53335">
    <property type="entry name" value="S-adenosyl-L-methionine-dependent methyltransferases"/>
    <property type="match status" value="1"/>
</dbReference>
<feature type="binding site" evidence="7">
    <location>
        <position position="111"/>
    </location>
    <ligand>
        <name>substrate</name>
    </ligand>
</feature>
<evidence type="ECO:0000313" key="10">
    <source>
        <dbReference type="Proteomes" id="UP000055590"/>
    </source>
</evidence>
<dbReference type="GO" id="GO:0008176">
    <property type="term" value="F:tRNA (guanine(46)-N7)-methyltransferase activity"/>
    <property type="evidence" value="ECO:0007669"/>
    <property type="project" value="UniProtKB-UniRule"/>
</dbReference>
<evidence type="ECO:0000256" key="6">
    <source>
        <dbReference type="ARBA" id="ARBA00022694"/>
    </source>
</evidence>
<dbReference type="OrthoDB" id="9802090at2"/>
<dbReference type="KEGG" id="vin:AKJ08_0355"/>
<dbReference type="PANTHER" id="PTHR23417:SF14">
    <property type="entry name" value="PENTACOTRIPEPTIDE-REPEAT REGION OF PRORP DOMAIN-CONTAINING PROTEIN"/>
    <property type="match status" value="1"/>
</dbReference>
<feature type="binding site" evidence="7">
    <location>
        <position position="57"/>
    </location>
    <ligand>
        <name>S-adenosyl-L-methionine</name>
        <dbReference type="ChEBI" id="CHEBI:59789"/>
    </ligand>
</feature>
<feature type="binding site" evidence="7">
    <location>
        <position position="84"/>
    </location>
    <ligand>
        <name>S-adenosyl-L-methionine</name>
        <dbReference type="ChEBI" id="CHEBI:59789"/>
    </ligand>
</feature>
<organism evidence="9 10">
    <name type="scientific">Vulgatibacter incomptus</name>
    <dbReference type="NCBI Taxonomy" id="1391653"/>
    <lineage>
        <taxon>Bacteria</taxon>
        <taxon>Pseudomonadati</taxon>
        <taxon>Myxococcota</taxon>
        <taxon>Myxococcia</taxon>
        <taxon>Myxococcales</taxon>
        <taxon>Cystobacterineae</taxon>
        <taxon>Vulgatibacteraceae</taxon>
        <taxon>Vulgatibacter</taxon>
    </lineage>
</organism>
<reference evidence="9 10" key="1">
    <citation type="submission" date="2015-08" db="EMBL/GenBank/DDBJ databases">
        <authorList>
            <person name="Babu N.S."/>
            <person name="Beckwith C.J."/>
            <person name="Beseler K.G."/>
            <person name="Brison A."/>
            <person name="Carone J.V."/>
            <person name="Caskin T.P."/>
            <person name="Diamond M."/>
            <person name="Durham M.E."/>
            <person name="Foxe J.M."/>
            <person name="Go M."/>
            <person name="Henderson B.A."/>
            <person name="Jones I.B."/>
            <person name="McGettigan J.A."/>
            <person name="Micheletti S.J."/>
            <person name="Nasrallah M.E."/>
            <person name="Ortiz D."/>
            <person name="Piller C.R."/>
            <person name="Privatt S.R."/>
            <person name="Schneider S.L."/>
            <person name="Sharp S."/>
            <person name="Smith T.C."/>
            <person name="Stanton J.D."/>
            <person name="Ullery H.E."/>
            <person name="Wilson R.J."/>
            <person name="Serrano M.G."/>
            <person name="Buck G."/>
            <person name="Lee V."/>
            <person name="Wang Y."/>
            <person name="Carvalho R."/>
            <person name="Voegtly L."/>
            <person name="Shi R."/>
            <person name="Duckworth R."/>
            <person name="Johnson A."/>
            <person name="Loviza R."/>
            <person name="Walstead R."/>
            <person name="Shah Z."/>
            <person name="Kiflezghi M."/>
            <person name="Wade K."/>
            <person name="Ball S.L."/>
            <person name="Bradley K.W."/>
            <person name="Asai D.J."/>
            <person name="Bowman C.A."/>
            <person name="Russell D.A."/>
            <person name="Pope W.H."/>
            <person name="Jacobs-Sera D."/>
            <person name="Hendrix R.W."/>
            <person name="Hatfull G.F."/>
        </authorList>
    </citation>
    <scope>NUCLEOTIDE SEQUENCE [LARGE SCALE GENOMIC DNA]</scope>
    <source>
        <strain evidence="9 10">DSM 27710</strain>
    </source>
</reference>
<dbReference type="UniPathway" id="UPA00989"/>
<protein>
    <recommendedName>
        <fullName evidence="7">tRNA (guanine-N(7)-)-methyltransferase</fullName>
        <ecNumber evidence="7">2.1.1.33</ecNumber>
    </recommendedName>
    <alternativeName>
        <fullName evidence="7">tRNA (guanine(46)-N(7))-methyltransferase</fullName>
    </alternativeName>
    <alternativeName>
        <fullName evidence="7">tRNA(m7G46)-methyltransferase</fullName>
    </alternativeName>
</protein>
<feature type="binding site" evidence="7">
    <location>
        <position position="32"/>
    </location>
    <ligand>
        <name>S-adenosyl-L-methionine</name>
        <dbReference type="ChEBI" id="CHEBI:59789"/>
    </ligand>
</feature>
<accession>A0A0K1P8W1</accession>
<dbReference type="PROSITE" id="PS51625">
    <property type="entry name" value="SAM_MT_TRMB"/>
    <property type="match status" value="1"/>
</dbReference>
<comment type="catalytic activity">
    <reaction evidence="1 7">
        <text>guanosine(46) in tRNA + S-adenosyl-L-methionine = N(7)-methylguanosine(46) in tRNA + S-adenosyl-L-homocysteine</text>
        <dbReference type="Rhea" id="RHEA:42708"/>
        <dbReference type="Rhea" id="RHEA-COMP:10188"/>
        <dbReference type="Rhea" id="RHEA-COMP:10189"/>
        <dbReference type="ChEBI" id="CHEBI:57856"/>
        <dbReference type="ChEBI" id="CHEBI:59789"/>
        <dbReference type="ChEBI" id="CHEBI:74269"/>
        <dbReference type="ChEBI" id="CHEBI:74480"/>
        <dbReference type="EC" id="2.1.1.33"/>
    </reaction>
</comment>
<dbReference type="PANTHER" id="PTHR23417">
    <property type="entry name" value="3-DEOXY-D-MANNO-OCTULOSONIC-ACID TRANSFERASE/TRNA GUANINE-N 7 - -METHYLTRANSFERASE"/>
    <property type="match status" value="1"/>
</dbReference>
<dbReference type="NCBIfam" id="TIGR00091">
    <property type="entry name" value="tRNA (guanosine(46)-N7)-methyltransferase TrmB"/>
    <property type="match status" value="1"/>
</dbReference>
<comment type="caution">
    <text evidence="7">Lacks conserved residue(s) required for the propagation of feature annotation.</text>
</comment>
<dbReference type="AlphaFoldDB" id="A0A0K1P8W1"/>
<dbReference type="STRING" id="1391653.AKJ08_0355"/>
<keyword evidence="6 7" id="KW-0819">tRNA processing</keyword>
<dbReference type="Proteomes" id="UP000055590">
    <property type="component" value="Chromosome"/>
</dbReference>
<dbReference type="InterPro" id="IPR029063">
    <property type="entry name" value="SAM-dependent_MTases_sf"/>
</dbReference>
<dbReference type="Pfam" id="PF02390">
    <property type="entry name" value="Methyltransf_4"/>
    <property type="match status" value="1"/>
</dbReference>
<gene>
    <name evidence="7" type="primary">trmB</name>
    <name evidence="9" type="ORF">AKJ08_0355</name>
</gene>